<dbReference type="Gene3D" id="3.30.310.70">
    <property type="entry name" value="TT1751-like domain"/>
    <property type="match status" value="1"/>
</dbReference>
<reference evidence="3" key="1">
    <citation type="submission" date="2017-02" db="EMBL/GenBank/DDBJ databases">
        <authorList>
            <person name="Varghese N."/>
            <person name="Submissions S."/>
        </authorList>
    </citation>
    <scope>NUCLEOTIDE SEQUENCE [LARGE SCALE GENOMIC DNA]</scope>
    <source>
        <strain evidence="3">DSM 23405</strain>
    </source>
</reference>
<dbReference type="CDD" id="cd14797">
    <property type="entry name" value="DUF302"/>
    <property type="match status" value="1"/>
</dbReference>
<dbReference type="SUPFAM" id="SSF103247">
    <property type="entry name" value="TT1751-like"/>
    <property type="match status" value="1"/>
</dbReference>
<sequence length="130" mass="14540">MSYYFNTILKEKNFDKAIEIVTAALKKEGFGVLTEIDVTETLKKKIDVDFKKYRILGACNPEFAHKALKSEDKIGVFLPCNVIVEENDNGNIEVSAVDPISSMQAAKNDSLEEIATEVQQKLKNIINSLN</sequence>
<name>A0A1T5EC49_9FLAO</name>
<protein>
    <submittedName>
        <fullName evidence="2">Uncharacterized conserved protein, DUF302 family</fullName>
    </submittedName>
</protein>
<feature type="domain" description="DUF302" evidence="1">
    <location>
        <begin position="36"/>
        <end position="99"/>
    </location>
</feature>
<dbReference type="InterPro" id="IPR005180">
    <property type="entry name" value="DUF302"/>
</dbReference>
<dbReference type="PIRSF" id="PIRSF021774">
    <property type="entry name" value="UCP021774"/>
    <property type="match status" value="1"/>
</dbReference>
<evidence type="ECO:0000313" key="3">
    <source>
        <dbReference type="Proteomes" id="UP000190230"/>
    </source>
</evidence>
<evidence type="ECO:0000259" key="1">
    <source>
        <dbReference type="Pfam" id="PF03625"/>
    </source>
</evidence>
<proteinExistence type="predicted"/>
<dbReference type="InterPro" id="IPR035923">
    <property type="entry name" value="TT1751-like_sf"/>
</dbReference>
<dbReference type="OrthoDB" id="9791067at2"/>
<dbReference type="Proteomes" id="UP000190230">
    <property type="component" value="Unassembled WGS sequence"/>
</dbReference>
<organism evidence="2 3">
    <name type="scientific">Salegentibacter holothuriorum</name>
    <dbReference type="NCBI Taxonomy" id="241145"/>
    <lineage>
        <taxon>Bacteria</taxon>
        <taxon>Pseudomonadati</taxon>
        <taxon>Bacteroidota</taxon>
        <taxon>Flavobacteriia</taxon>
        <taxon>Flavobacteriales</taxon>
        <taxon>Flavobacteriaceae</taxon>
        <taxon>Salegentibacter</taxon>
    </lineage>
</organism>
<dbReference type="InterPro" id="IPR016796">
    <property type="entry name" value="UCP021774"/>
</dbReference>
<dbReference type="STRING" id="241145.SAMN05660776_3123"/>
<dbReference type="Pfam" id="PF03625">
    <property type="entry name" value="DUF302"/>
    <property type="match status" value="1"/>
</dbReference>
<keyword evidence="3" id="KW-1185">Reference proteome</keyword>
<dbReference type="EMBL" id="FUYY01000009">
    <property type="protein sequence ID" value="SKB81582.1"/>
    <property type="molecule type" value="Genomic_DNA"/>
</dbReference>
<gene>
    <name evidence="2" type="ORF">SAMN05660776_3123</name>
</gene>
<dbReference type="RefSeq" id="WP_079721946.1">
    <property type="nucleotide sequence ID" value="NZ_FUYY01000009.1"/>
</dbReference>
<dbReference type="PANTHER" id="PTHR38342">
    <property type="entry name" value="SLR5037 PROTEIN"/>
    <property type="match status" value="1"/>
</dbReference>
<dbReference type="PANTHER" id="PTHR38342:SF1">
    <property type="entry name" value="SLR5037 PROTEIN"/>
    <property type="match status" value="1"/>
</dbReference>
<dbReference type="AlphaFoldDB" id="A0A1T5EC49"/>
<accession>A0A1T5EC49</accession>
<evidence type="ECO:0000313" key="2">
    <source>
        <dbReference type="EMBL" id="SKB81582.1"/>
    </source>
</evidence>